<dbReference type="PROSITE" id="PS51625">
    <property type="entry name" value="SAM_MT_TRMB"/>
    <property type="match status" value="1"/>
</dbReference>
<evidence type="ECO:0000256" key="5">
    <source>
        <dbReference type="ARBA" id="ARBA00022691"/>
    </source>
</evidence>
<feature type="binding site" evidence="7">
    <location>
        <position position="108"/>
    </location>
    <ligand>
        <name>substrate</name>
    </ligand>
</feature>
<comment type="pathway">
    <text evidence="7">tRNA modification; N(7)-methylguanine-tRNA biosynthesis.</text>
</comment>
<sequence>MNMLINWYNLKNPLNFLNIFGNDNPVDCEIGFGEGDFLLKKCKNEPERNFIGIEYSKVCTRKALKKINNYNLNNIRLILLDAESAFDMLIPEISLDNIYINFPDPWPKNKHEKRRLLDRDFSILTSSRLKDNGKVHILTDHTFYRDFILEEMSYYGVLRPLFNNGYKEKTDDTILTKYEKKWRSEGRKIYYIVLQKVIHPFYERKIRYEDIKDGNVKLKNDFERFYKKAIKDNNSLAKITGIKRLQDKIEIETILKDWSLFQKCKITLIPDKMNEYKLIIPENVFRSYSLKLLLESIFSTNN</sequence>
<feature type="binding site" evidence="7">
    <location>
        <begin position="176"/>
        <end position="179"/>
    </location>
    <ligand>
        <name>substrate</name>
    </ligand>
</feature>
<evidence type="ECO:0000313" key="8">
    <source>
        <dbReference type="EMBL" id="HGW92610.1"/>
    </source>
</evidence>
<dbReference type="SUPFAM" id="SSF53335">
    <property type="entry name" value="S-adenosyl-L-methionine-dependent methyltransferases"/>
    <property type="match status" value="1"/>
</dbReference>
<feature type="binding site" evidence="7">
    <location>
        <position position="29"/>
    </location>
    <ligand>
        <name>S-adenosyl-L-methionine</name>
        <dbReference type="ChEBI" id="CHEBI:59789"/>
    </ligand>
</feature>
<evidence type="ECO:0000256" key="7">
    <source>
        <dbReference type="HAMAP-Rule" id="MF_01057"/>
    </source>
</evidence>
<dbReference type="Gene3D" id="3.40.50.150">
    <property type="entry name" value="Vaccinia Virus protein VP39"/>
    <property type="match status" value="1"/>
</dbReference>
<dbReference type="PANTHER" id="PTHR23417:SF14">
    <property type="entry name" value="PENTACOTRIPEPTIDE-REPEAT REGION OF PRORP DOMAIN-CONTAINING PROTEIN"/>
    <property type="match status" value="1"/>
</dbReference>
<dbReference type="InterPro" id="IPR055361">
    <property type="entry name" value="tRNA_methyltr_TrmB_bact"/>
</dbReference>
<comment type="similarity">
    <text evidence="7">Belongs to the class I-like SAM-binding methyltransferase superfamily. TrmB family.</text>
</comment>
<dbReference type="GO" id="GO:0008176">
    <property type="term" value="F:tRNA (guanine(46)-N7)-methyltransferase activity"/>
    <property type="evidence" value="ECO:0007669"/>
    <property type="project" value="UniProtKB-UniRule"/>
</dbReference>
<dbReference type="HAMAP" id="MF_01057">
    <property type="entry name" value="tRNA_methyltr_TrmB"/>
    <property type="match status" value="1"/>
</dbReference>
<evidence type="ECO:0000256" key="2">
    <source>
        <dbReference type="ARBA" id="ARBA00003015"/>
    </source>
</evidence>
<gene>
    <name evidence="7 8" type="primary">trmB</name>
    <name evidence="8" type="ORF">ENV67_08760</name>
</gene>
<comment type="caution">
    <text evidence="8">The sequence shown here is derived from an EMBL/GenBank/DDBJ whole genome shotgun (WGS) entry which is preliminary data.</text>
</comment>
<dbReference type="NCBIfam" id="TIGR00091">
    <property type="entry name" value="tRNA (guanosine(46)-N7)-methyltransferase TrmB"/>
    <property type="match status" value="1"/>
</dbReference>
<name>A0A7C4UHM5_UNCW3</name>
<feature type="binding site" evidence="7">
    <location>
        <position position="54"/>
    </location>
    <ligand>
        <name>S-adenosyl-L-methionine</name>
        <dbReference type="ChEBI" id="CHEBI:59789"/>
    </ligand>
</feature>
<dbReference type="InterPro" id="IPR029063">
    <property type="entry name" value="SAM-dependent_MTases_sf"/>
</dbReference>
<keyword evidence="4 7" id="KW-0808">Transferase</keyword>
<dbReference type="GO" id="GO:0043527">
    <property type="term" value="C:tRNA methyltransferase complex"/>
    <property type="evidence" value="ECO:0007669"/>
    <property type="project" value="TreeGrafter"/>
</dbReference>
<evidence type="ECO:0000256" key="4">
    <source>
        <dbReference type="ARBA" id="ARBA00022679"/>
    </source>
</evidence>
<feature type="region of interest" description="Interaction with RNA" evidence="7">
    <location>
        <begin position="110"/>
        <end position="115"/>
    </location>
</feature>
<keyword evidence="6 7" id="KW-0819">tRNA processing</keyword>
<evidence type="ECO:0000256" key="1">
    <source>
        <dbReference type="ARBA" id="ARBA00000142"/>
    </source>
</evidence>
<dbReference type="AlphaFoldDB" id="A0A7C4UHM5"/>
<comment type="catalytic activity">
    <reaction evidence="1 7">
        <text>guanosine(46) in tRNA + S-adenosyl-L-methionine = N(7)-methylguanosine(46) in tRNA + S-adenosyl-L-homocysteine</text>
        <dbReference type="Rhea" id="RHEA:42708"/>
        <dbReference type="Rhea" id="RHEA-COMP:10188"/>
        <dbReference type="Rhea" id="RHEA-COMP:10189"/>
        <dbReference type="ChEBI" id="CHEBI:57856"/>
        <dbReference type="ChEBI" id="CHEBI:59789"/>
        <dbReference type="ChEBI" id="CHEBI:74269"/>
        <dbReference type="ChEBI" id="CHEBI:74480"/>
        <dbReference type="EC" id="2.1.1.33"/>
    </reaction>
</comment>
<reference evidence="8" key="1">
    <citation type="journal article" date="2020" name="mSystems">
        <title>Genome- and Community-Level Interaction Insights into Carbon Utilization and Element Cycling Functions of Hydrothermarchaeota in Hydrothermal Sediment.</title>
        <authorList>
            <person name="Zhou Z."/>
            <person name="Liu Y."/>
            <person name="Xu W."/>
            <person name="Pan J."/>
            <person name="Luo Z.H."/>
            <person name="Li M."/>
        </authorList>
    </citation>
    <scope>NUCLEOTIDE SEQUENCE [LARGE SCALE GENOMIC DNA]</scope>
    <source>
        <strain evidence="8">SpSt-780</strain>
    </source>
</reference>
<feature type="binding site" evidence="7">
    <location>
        <position position="140"/>
    </location>
    <ligand>
        <name>substrate</name>
    </ligand>
</feature>
<proteinExistence type="inferred from homology"/>
<dbReference type="InterPro" id="IPR003358">
    <property type="entry name" value="tRNA_(Gua-N-7)_MeTrfase_Trmb"/>
</dbReference>
<protein>
    <recommendedName>
        <fullName evidence="7">tRNA (guanine-N(7)-)-methyltransferase</fullName>
        <ecNumber evidence="7">2.1.1.33</ecNumber>
    </recommendedName>
    <alternativeName>
        <fullName evidence="7">tRNA (guanine(46)-N(7))-methyltransferase</fullName>
    </alternativeName>
    <alternativeName>
        <fullName evidence="7">tRNA(m7G46)-methyltransferase</fullName>
    </alternativeName>
</protein>
<feature type="binding site" evidence="7">
    <location>
        <position position="81"/>
    </location>
    <ligand>
        <name>S-adenosyl-L-methionine</name>
        <dbReference type="ChEBI" id="CHEBI:59789"/>
    </ligand>
</feature>
<dbReference type="Pfam" id="PF02390">
    <property type="entry name" value="Methyltransf_4"/>
    <property type="match status" value="1"/>
</dbReference>
<dbReference type="PANTHER" id="PTHR23417">
    <property type="entry name" value="3-DEOXY-D-MANNO-OCTULOSONIC-ACID TRANSFERASE/TRNA GUANINE-N 7 - -METHYLTRANSFERASE"/>
    <property type="match status" value="1"/>
</dbReference>
<comment type="function">
    <text evidence="2 7">Catalyzes the formation of N(7)-methylguanine at position 46 (m7G46) in tRNA.</text>
</comment>
<feature type="binding site" evidence="7">
    <location>
        <position position="104"/>
    </location>
    <ligand>
        <name>S-adenosyl-L-methionine</name>
        <dbReference type="ChEBI" id="CHEBI:59789"/>
    </ligand>
</feature>
<keyword evidence="5 7" id="KW-0949">S-adenosyl-L-methionine</keyword>
<evidence type="ECO:0000256" key="3">
    <source>
        <dbReference type="ARBA" id="ARBA00022603"/>
    </source>
</evidence>
<accession>A0A7C4UHM5</accession>
<dbReference type="UniPathway" id="UPA00989"/>
<dbReference type="EMBL" id="DTHG01000103">
    <property type="protein sequence ID" value="HGW92610.1"/>
    <property type="molecule type" value="Genomic_DNA"/>
</dbReference>
<dbReference type="EC" id="2.1.1.33" evidence="7"/>
<evidence type="ECO:0000256" key="6">
    <source>
        <dbReference type="ARBA" id="ARBA00022694"/>
    </source>
</evidence>
<dbReference type="CDD" id="cd02440">
    <property type="entry name" value="AdoMet_MTases"/>
    <property type="match status" value="1"/>
</dbReference>
<organism evidence="8">
    <name type="scientific">candidate division WOR-3 bacterium</name>
    <dbReference type="NCBI Taxonomy" id="2052148"/>
    <lineage>
        <taxon>Bacteria</taxon>
        <taxon>Bacteria division WOR-3</taxon>
    </lineage>
</organism>
<keyword evidence="3 7" id="KW-0489">Methyltransferase</keyword>